<dbReference type="eggNOG" id="COG0494">
    <property type="taxonomic scope" value="Bacteria"/>
</dbReference>
<evidence type="ECO:0000256" key="3">
    <source>
        <dbReference type="ARBA" id="ARBA00022723"/>
    </source>
</evidence>
<dbReference type="PANTHER" id="PTHR12992">
    <property type="entry name" value="NUDIX HYDROLASE"/>
    <property type="match status" value="1"/>
</dbReference>
<accession>I7LGY6</accession>
<keyword evidence="6" id="KW-0464">Manganese</keyword>
<dbReference type="AlphaFoldDB" id="I7LGY6"/>
<dbReference type="SUPFAM" id="SSF55811">
    <property type="entry name" value="Nudix"/>
    <property type="match status" value="1"/>
</dbReference>
<protein>
    <submittedName>
        <fullName evidence="8">Hypothetical nudix hydrolase YeaB</fullName>
    </submittedName>
</protein>
<dbReference type="GO" id="GO:0010945">
    <property type="term" value="F:coenzyme A diphosphatase activity"/>
    <property type="evidence" value="ECO:0007669"/>
    <property type="project" value="InterPro"/>
</dbReference>
<reference evidence="8 9" key="1">
    <citation type="journal article" date="2011" name="J. Bacteriol.">
        <title>Draft genome sequence of Caloramator australicus strain RC3T, a thermoanaerobe from the Great Artesian Basin of Australia.</title>
        <authorList>
            <person name="Ogg C.D."/>
            <person name="Patel B.K.C."/>
        </authorList>
    </citation>
    <scope>NUCLEOTIDE SEQUENCE [LARGE SCALE GENOMIC DNA]</scope>
    <source>
        <strain evidence="8 9">RC3</strain>
    </source>
</reference>
<keyword evidence="3" id="KW-0479">Metal-binding</keyword>
<evidence type="ECO:0000256" key="4">
    <source>
        <dbReference type="ARBA" id="ARBA00022801"/>
    </source>
</evidence>
<dbReference type="Gene3D" id="3.90.79.10">
    <property type="entry name" value="Nucleoside Triphosphate Pyrophosphohydrolase"/>
    <property type="match status" value="1"/>
</dbReference>
<dbReference type="EMBL" id="CAKP01000082">
    <property type="protein sequence ID" value="CCJ33640.1"/>
    <property type="molecule type" value="Genomic_DNA"/>
</dbReference>
<evidence type="ECO:0000256" key="6">
    <source>
        <dbReference type="ARBA" id="ARBA00023211"/>
    </source>
</evidence>
<evidence type="ECO:0000313" key="9">
    <source>
        <dbReference type="Proteomes" id="UP000007652"/>
    </source>
</evidence>
<dbReference type="Pfam" id="PF00293">
    <property type="entry name" value="NUDIX"/>
    <property type="match status" value="1"/>
</dbReference>
<dbReference type="PROSITE" id="PS51462">
    <property type="entry name" value="NUDIX"/>
    <property type="match status" value="1"/>
</dbReference>
<evidence type="ECO:0000313" key="8">
    <source>
        <dbReference type="EMBL" id="CCJ33640.1"/>
    </source>
</evidence>
<proteinExistence type="predicted"/>
<keyword evidence="5" id="KW-0460">Magnesium</keyword>
<keyword evidence="4 8" id="KW-0378">Hydrolase</keyword>
<organism evidence="8 9">
    <name type="scientific">Caloramator australicus RC3</name>
    <dbReference type="NCBI Taxonomy" id="857293"/>
    <lineage>
        <taxon>Bacteria</taxon>
        <taxon>Bacillati</taxon>
        <taxon>Bacillota</taxon>
        <taxon>Clostridia</taxon>
        <taxon>Eubacteriales</taxon>
        <taxon>Clostridiaceae</taxon>
        <taxon>Caloramator</taxon>
    </lineage>
</organism>
<keyword evidence="9" id="KW-1185">Reference proteome</keyword>
<evidence type="ECO:0000256" key="2">
    <source>
        <dbReference type="ARBA" id="ARBA00001946"/>
    </source>
</evidence>
<dbReference type="STRING" id="857293.CAAU_1556"/>
<evidence type="ECO:0000256" key="5">
    <source>
        <dbReference type="ARBA" id="ARBA00022842"/>
    </source>
</evidence>
<dbReference type="PANTHER" id="PTHR12992:SF11">
    <property type="entry name" value="MITOCHONDRIAL COENZYME A DIPHOSPHATASE NUDT8"/>
    <property type="match status" value="1"/>
</dbReference>
<name>I7LGY6_9CLOT</name>
<feature type="domain" description="Nudix hydrolase" evidence="7">
    <location>
        <begin position="22"/>
        <end position="154"/>
    </location>
</feature>
<comment type="cofactor">
    <cofactor evidence="1">
        <name>Mn(2+)</name>
        <dbReference type="ChEBI" id="CHEBI:29035"/>
    </cofactor>
</comment>
<comment type="cofactor">
    <cofactor evidence="2">
        <name>Mg(2+)</name>
        <dbReference type="ChEBI" id="CHEBI:18420"/>
    </cofactor>
</comment>
<comment type="caution">
    <text evidence="8">The sequence shown here is derived from an EMBL/GenBank/DDBJ whole genome shotgun (WGS) entry which is preliminary data.</text>
</comment>
<evidence type="ECO:0000256" key="1">
    <source>
        <dbReference type="ARBA" id="ARBA00001936"/>
    </source>
</evidence>
<dbReference type="GO" id="GO:0046872">
    <property type="term" value="F:metal ion binding"/>
    <property type="evidence" value="ECO:0007669"/>
    <property type="project" value="UniProtKB-KW"/>
</dbReference>
<gene>
    <name evidence="8" type="ORF">CAAU_1556</name>
</gene>
<dbReference type="CDD" id="cd03426">
    <property type="entry name" value="NUDIX_CoAse_Nudt7"/>
    <property type="match status" value="1"/>
</dbReference>
<dbReference type="RefSeq" id="WP_008908904.1">
    <property type="nucleotide sequence ID" value="NZ_CAKP01000082.1"/>
</dbReference>
<dbReference type="InterPro" id="IPR045121">
    <property type="entry name" value="CoAse"/>
</dbReference>
<dbReference type="Proteomes" id="UP000007652">
    <property type="component" value="Unassembled WGS sequence"/>
</dbReference>
<dbReference type="InterPro" id="IPR000086">
    <property type="entry name" value="NUDIX_hydrolase_dom"/>
</dbReference>
<dbReference type="InterPro" id="IPR015797">
    <property type="entry name" value="NUDIX_hydrolase-like_dom_sf"/>
</dbReference>
<evidence type="ECO:0000259" key="7">
    <source>
        <dbReference type="PROSITE" id="PS51462"/>
    </source>
</evidence>
<sequence>MELEKLKTRLNNIGIVGEGLDLKSFAVTIPLVEEKGQWKILFQVRGKNLSQAGEVSLPGGRIEKGEKRKDAAIRETCEELLIDPSNIELIGQSDILVTQYGKIIYPFVIKILDKNKIGFSKDEVEEIFYVPIKFFIENEPKVMTVRVKTEPLEDFPYKLNVPASEYNWQEGRLNVYFYKYQNYIIWGLTAKIIYNFIQKIKNLGSEF</sequence>